<accession>E4TI49</accession>
<sequence length="81" mass="9234">MANKVDALLTNHLGVDKFELKYVDISTPEVLDYIDDVNTIVENRLPLPYVAIGSKPVAWGLEEAEEIFERIKEFLQKKQDG</sequence>
<dbReference type="eggNOG" id="ENOG50311MZ">
    <property type="taxonomic scope" value="Bacteria"/>
</dbReference>
<reference key="1">
    <citation type="submission" date="2010-11" db="EMBL/GenBank/DDBJ databases">
        <title>The complete genome of chromosome of Calditerrivibrio nitroreducens DSM 19672.</title>
        <authorList>
            <consortium name="US DOE Joint Genome Institute (JGI-PGF)"/>
            <person name="Lucas S."/>
            <person name="Copeland A."/>
            <person name="Lapidus A."/>
            <person name="Bruce D."/>
            <person name="Goodwin L."/>
            <person name="Pitluck S."/>
            <person name="Kyrpides N."/>
            <person name="Mavromatis K."/>
            <person name="Ivanova N."/>
            <person name="Mikhailova N."/>
            <person name="Zeytun A."/>
            <person name="Brettin T."/>
            <person name="Detter J.C."/>
            <person name="Tapia R."/>
            <person name="Han C."/>
            <person name="Land M."/>
            <person name="Hauser L."/>
            <person name="Markowitz V."/>
            <person name="Cheng J.-F."/>
            <person name="Hugenholtz P."/>
            <person name="Woyke T."/>
            <person name="Wu D."/>
            <person name="Spring S."/>
            <person name="Schroeder M."/>
            <person name="Brambilla E."/>
            <person name="Klenk H.-P."/>
            <person name="Eisen J.A."/>
        </authorList>
    </citation>
    <scope>NUCLEOTIDE SEQUENCE [LARGE SCALE GENOMIC DNA]</scope>
    <source>
        <strain>DSM 19672</strain>
    </source>
</reference>
<keyword evidence="2" id="KW-1185">Reference proteome</keyword>
<protein>
    <recommendedName>
        <fullName evidence="3">Glutaredoxin</fullName>
    </recommendedName>
</protein>
<name>E4TI49_CALNY</name>
<dbReference type="HOGENOM" id="CLU_2648518_0_0_0"/>
<evidence type="ECO:0000313" key="1">
    <source>
        <dbReference type="EMBL" id="ADR18965.1"/>
    </source>
</evidence>
<reference evidence="1 2" key="2">
    <citation type="journal article" date="2011" name="Stand. Genomic Sci.">
        <title>Complete genome sequence of Calditerrivibrio nitroreducens type strain (Yu37-1).</title>
        <authorList>
            <person name="Pitluck S."/>
            <person name="Sikorski J."/>
            <person name="Zeytun A."/>
            <person name="Lapidus A."/>
            <person name="Nolan M."/>
            <person name="Lucas S."/>
            <person name="Hammon N."/>
            <person name="Deshpande S."/>
            <person name="Cheng J.F."/>
            <person name="Tapia R."/>
            <person name="Han C."/>
            <person name="Goodwin L."/>
            <person name="Liolios K."/>
            <person name="Pagani I."/>
            <person name="Ivanova N."/>
            <person name="Mavromatis K."/>
            <person name="Pati A."/>
            <person name="Chen A."/>
            <person name="Palaniappan K."/>
            <person name="Hauser L."/>
            <person name="Chang Y.J."/>
            <person name="Jeffries C.D."/>
            <person name="Detter J.C."/>
            <person name="Brambilla E."/>
            <person name="Djao O.D."/>
            <person name="Rohde M."/>
            <person name="Spring S."/>
            <person name="Goker M."/>
            <person name="Woyke T."/>
            <person name="Bristow J."/>
            <person name="Eisen J.A."/>
            <person name="Markowitz V."/>
            <person name="Hugenholtz P."/>
            <person name="Kyrpides N.C."/>
            <person name="Klenk H.P."/>
            <person name="Land M."/>
        </authorList>
    </citation>
    <scope>NUCLEOTIDE SEQUENCE [LARGE SCALE GENOMIC DNA]</scope>
    <source>
        <strain evidence="2">DSM 19672 / NBRC 101217 / Yu37-1</strain>
    </source>
</reference>
<proteinExistence type="predicted"/>
<evidence type="ECO:0008006" key="3">
    <source>
        <dbReference type="Google" id="ProtNLM"/>
    </source>
</evidence>
<gene>
    <name evidence="1" type="ordered locus">Calni_1054</name>
</gene>
<dbReference type="Proteomes" id="UP000007039">
    <property type="component" value="Chromosome"/>
</dbReference>
<dbReference type="KEGG" id="cni:Calni_1054"/>
<dbReference type="STRING" id="768670.Calni_1054"/>
<dbReference type="AlphaFoldDB" id="E4TI49"/>
<dbReference type="EMBL" id="CP002347">
    <property type="protein sequence ID" value="ADR18965.1"/>
    <property type="molecule type" value="Genomic_DNA"/>
</dbReference>
<evidence type="ECO:0000313" key="2">
    <source>
        <dbReference type="Proteomes" id="UP000007039"/>
    </source>
</evidence>
<organism evidence="1 2">
    <name type="scientific">Calditerrivibrio nitroreducens (strain DSM 19672 / NBRC 101217 / Yu37-1)</name>
    <dbReference type="NCBI Taxonomy" id="768670"/>
    <lineage>
        <taxon>Bacteria</taxon>
        <taxon>Pseudomonadati</taxon>
        <taxon>Deferribacterota</taxon>
        <taxon>Deferribacteres</taxon>
        <taxon>Deferribacterales</taxon>
        <taxon>Calditerrivibrionaceae</taxon>
    </lineage>
</organism>
<dbReference type="OrthoDB" id="9805521at2"/>
<dbReference type="RefSeq" id="WP_013451178.1">
    <property type="nucleotide sequence ID" value="NC_014758.1"/>
</dbReference>